<feature type="compositionally biased region" description="Polar residues" evidence="1">
    <location>
        <begin position="1"/>
        <end position="10"/>
    </location>
</feature>
<accession>J9DLG8</accession>
<evidence type="ECO:0000256" key="1">
    <source>
        <dbReference type="SAM" id="MobiDB-lite"/>
    </source>
</evidence>
<name>J9DLG8_WUCBA</name>
<protein>
    <submittedName>
        <fullName evidence="2">Uncharacterized protein</fullName>
    </submittedName>
</protein>
<proteinExistence type="predicted"/>
<organism evidence="2 3">
    <name type="scientific">Wuchereria bancrofti</name>
    <dbReference type="NCBI Taxonomy" id="6293"/>
    <lineage>
        <taxon>Eukaryota</taxon>
        <taxon>Metazoa</taxon>
        <taxon>Ecdysozoa</taxon>
        <taxon>Nematoda</taxon>
        <taxon>Chromadorea</taxon>
        <taxon>Rhabditida</taxon>
        <taxon>Spirurina</taxon>
        <taxon>Spiruromorpha</taxon>
        <taxon>Filarioidea</taxon>
        <taxon>Onchocercidae</taxon>
        <taxon>Wuchereria</taxon>
    </lineage>
</organism>
<dbReference type="AlphaFoldDB" id="J9DLG8"/>
<dbReference type="Proteomes" id="UP000004810">
    <property type="component" value="Unassembled WGS sequence"/>
</dbReference>
<feature type="region of interest" description="Disordered" evidence="1">
    <location>
        <begin position="1"/>
        <end position="39"/>
    </location>
</feature>
<comment type="caution">
    <text evidence="2">The sequence shown here is derived from an EMBL/GenBank/DDBJ whole genome shotgun (WGS) entry which is preliminary data.</text>
</comment>
<evidence type="ECO:0000313" key="2">
    <source>
        <dbReference type="EMBL" id="EJW70316.1"/>
    </source>
</evidence>
<reference evidence="3" key="1">
    <citation type="submission" date="2012-08" db="EMBL/GenBank/DDBJ databases">
        <title>The Genome Sequence of Wuchereria bancrofti.</title>
        <authorList>
            <person name="Nutman T.B."/>
            <person name="Fink D.L."/>
            <person name="Russ C."/>
            <person name="Young S."/>
            <person name="Zeng Q."/>
            <person name="Koehrsen M."/>
            <person name="Alvarado L."/>
            <person name="Berlin A."/>
            <person name="Chapman S.B."/>
            <person name="Chen Z."/>
            <person name="Freedman E."/>
            <person name="Gellesch M."/>
            <person name="Goldberg J."/>
            <person name="Griggs A."/>
            <person name="Gujja S."/>
            <person name="Heilman E.R."/>
            <person name="Heiman D."/>
            <person name="Hepburn T."/>
            <person name="Howarth C."/>
            <person name="Jen D."/>
            <person name="Larson L."/>
            <person name="Lewis B."/>
            <person name="Mehta T."/>
            <person name="Park D."/>
            <person name="Pearson M."/>
            <person name="Roberts A."/>
            <person name="Saif S."/>
            <person name="Shea T."/>
            <person name="Shenoy N."/>
            <person name="Sisk P."/>
            <person name="Stolte C."/>
            <person name="Sykes S."/>
            <person name="Walk T."/>
            <person name="White J."/>
            <person name="Yandava C."/>
            <person name="Haas B."/>
            <person name="Henn M.R."/>
            <person name="Nusbaum C."/>
            <person name="Birren B."/>
        </authorList>
    </citation>
    <scope>NUCLEOTIDE SEQUENCE [LARGE SCALE GENOMIC DNA]</scope>
    <source>
        <strain evidence="3">NA</strain>
    </source>
</reference>
<evidence type="ECO:0000313" key="3">
    <source>
        <dbReference type="Proteomes" id="UP000004810"/>
    </source>
</evidence>
<sequence>MQMVSETASSETRRGDLEWMQPQVKGVNEEKSPVQNSDRIAKEDVCTKEQVTLPAKAPATECLKQGCAEHTVVPAVGRENRFAKIDKTTMSEHEILQPLENVQHQPFMKKRS</sequence>
<dbReference type="EMBL" id="ADBV01022476">
    <property type="protein sequence ID" value="EJW70316.1"/>
    <property type="molecule type" value="Genomic_DNA"/>
</dbReference>
<gene>
    <name evidence="2" type="ORF">WUBG_18777</name>
</gene>